<name>A0A381X3U2_9ZZZZ</name>
<accession>A0A381X3U2</accession>
<dbReference type="EMBL" id="UINC01013768">
    <property type="protein sequence ID" value="SVA59262.1"/>
    <property type="molecule type" value="Genomic_DNA"/>
</dbReference>
<sequence length="58" mass="6191">MPAVLACRMLGADMKAITLALLMLLAGVLQSSQAAKPEKLMPLRVDLETLQSPEGLQL</sequence>
<reference evidence="1" key="1">
    <citation type="submission" date="2018-05" db="EMBL/GenBank/DDBJ databases">
        <authorList>
            <person name="Lanie J.A."/>
            <person name="Ng W.-L."/>
            <person name="Kazmierczak K.M."/>
            <person name="Andrzejewski T.M."/>
            <person name="Davidsen T.M."/>
            <person name="Wayne K.J."/>
            <person name="Tettelin H."/>
            <person name="Glass J.I."/>
            <person name="Rusch D."/>
            <person name="Podicherti R."/>
            <person name="Tsui H.-C.T."/>
            <person name="Winkler M.E."/>
        </authorList>
    </citation>
    <scope>NUCLEOTIDE SEQUENCE</scope>
</reference>
<proteinExistence type="predicted"/>
<protein>
    <submittedName>
        <fullName evidence="1">Uncharacterized protein</fullName>
    </submittedName>
</protein>
<dbReference type="AlphaFoldDB" id="A0A381X3U2"/>
<organism evidence="1">
    <name type="scientific">marine metagenome</name>
    <dbReference type="NCBI Taxonomy" id="408172"/>
    <lineage>
        <taxon>unclassified sequences</taxon>
        <taxon>metagenomes</taxon>
        <taxon>ecological metagenomes</taxon>
    </lineage>
</organism>
<gene>
    <name evidence="1" type="ORF">METZ01_LOCUS112116</name>
</gene>
<feature type="non-terminal residue" evidence="1">
    <location>
        <position position="58"/>
    </location>
</feature>
<evidence type="ECO:0000313" key="1">
    <source>
        <dbReference type="EMBL" id="SVA59262.1"/>
    </source>
</evidence>